<accession>A0A8C0IPI1</accession>
<evidence type="ECO:0000256" key="1">
    <source>
        <dbReference type="SAM" id="Phobius"/>
    </source>
</evidence>
<protein>
    <recommendedName>
        <fullName evidence="4">Equilibrative nucleoside transporter 3</fullName>
    </recommendedName>
</protein>
<keyword evidence="1" id="KW-0472">Membrane</keyword>
<name>A0A8C0IPI1_CHEAB</name>
<proteinExistence type="predicted"/>
<sequence>MCVVNDRFQHSANSAYKPVNTSFQEEEPLIEEPVGNRYSLQKPKDHLNGAYVIFFILGIGSLLPWNFFITAKQYWIYKLQNCSNQQDPKGHGIKLTSVWAAVWSWIAAALCSFWPYSE</sequence>
<feature type="transmembrane region" description="Helical" evidence="1">
    <location>
        <begin position="92"/>
        <end position="116"/>
    </location>
</feature>
<evidence type="ECO:0000313" key="3">
    <source>
        <dbReference type="Proteomes" id="UP000694404"/>
    </source>
</evidence>
<keyword evidence="1" id="KW-1133">Transmembrane helix</keyword>
<reference evidence="2" key="2">
    <citation type="submission" date="2025-09" db="UniProtKB">
        <authorList>
            <consortium name="Ensembl"/>
        </authorList>
    </citation>
    <scope>IDENTIFICATION</scope>
</reference>
<dbReference type="Ensembl" id="ENSCABT00000010816.1">
    <property type="protein sequence ID" value="ENSCABP00000009870.1"/>
    <property type="gene ID" value="ENSCABG00000007411.1"/>
</dbReference>
<evidence type="ECO:0000313" key="2">
    <source>
        <dbReference type="Ensembl" id="ENSCABP00000009870.1"/>
    </source>
</evidence>
<evidence type="ECO:0008006" key="4">
    <source>
        <dbReference type="Google" id="ProtNLM"/>
    </source>
</evidence>
<reference evidence="2" key="1">
    <citation type="submission" date="2025-08" db="UniProtKB">
        <authorList>
            <consortium name="Ensembl"/>
        </authorList>
    </citation>
    <scope>IDENTIFICATION</scope>
</reference>
<feature type="transmembrane region" description="Helical" evidence="1">
    <location>
        <begin position="50"/>
        <end position="71"/>
    </location>
</feature>
<dbReference type="Proteomes" id="UP000694404">
    <property type="component" value="Unplaced"/>
</dbReference>
<dbReference type="AlphaFoldDB" id="A0A8C0IPI1"/>
<organism evidence="2 3">
    <name type="scientific">Chelonoidis abingdonii</name>
    <name type="common">Abingdon island giant tortoise</name>
    <name type="synonym">Testudo abingdonii</name>
    <dbReference type="NCBI Taxonomy" id="106734"/>
    <lineage>
        <taxon>Eukaryota</taxon>
        <taxon>Metazoa</taxon>
        <taxon>Chordata</taxon>
        <taxon>Craniata</taxon>
        <taxon>Vertebrata</taxon>
        <taxon>Euteleostomi</taxon>
        <taxon>Archelosauria</taxon>
        <taxon>Testudinata</taxon>
        <taxon>Testudines</taxon>
        <taxon>Cryptodira</taxon>
        <taxon>Durocryptodira</taxon>
        <taxon>Testudinoidea</taxon>
        <taxon>Testudinidae</taxon>
        <taxon>Chelonoidis</taxon>
    </lineage>
</organism>
<dbReference type="GeneTree" id="ENSGT00960000188766"/>
<keyword evidence="3" id="KW-1185">Reference proteome</keyword>
<keyword evidence="1" id="KW-0812">Transmembrane</keyword>